<dbReference type="InterPro" id="IPR050266">
    <property type="entry name" value="AB_hydrolase_sf"/>
</dbReference>
<dbReference type="SUPFAM" id="SSF53474">
    <property type="entry name" value="alpha/beta-Hydrolases"/>
    <property type="match status" value="1"/>
</dbReference>
<evidence type="ECO:0000259" key="1">
    <source>
        <dbReference type="Pfam" id="PF00561"/>
    </source>
</evidence>
<dbReference type="Proteomes" id="UP001501671">
    <property type="component" value="Unassembled WGS sequence"/>
</dbReference>
<sequence>MPYLELANDFRLFYKIDDWTDPWTRPETIVLVHGFTETTEAWHGWIPHLARHYRVIRMDLRGFGQSGPVPADFTYTNELFVDDLVRVINNLAREPVHVIGAKSGGISLVKLAGMRPDLVKTLTLACTPILPTDGTGWIEHMQAHGMRSWARSTMRARLGTKMPERGIDWWVEMMGATALSTAHAYLRWVGTVDIRPDLPKIQCPTLVIANDTPRRPRAYFEEYQKDIPGSELAMVPVDGYHPGGTDPDACARITLDFLRRAAQKNAA</sequence>
<reference evidence="3" key="1">
    <citation type="journal article" date="2019" name="Int. J. Syst. Evol. Microbiol.">
        <title>The Global Catalogue of Microorganisms (GCM) 10K type strain sequencing project: providing services to taxonomists for standard genome sequencing and annotation.</title>
        <authorList>
            <consortium name="The Broad Institute Genomics Platform"/>
            <consortium name="The Broad Institute Genome Sequencing Center for Infectious Disease"/>
            <person name="Wu L."/>
            <person name="Ma J."/>
        </authorList>
    </citation>
    <scope>NUCLEOTIDE SEQUENCE [LARGE SCALE GENOMIC DNA]</scope>
    <source>
        <strain evidence="3">JCM 17666</strain>
    </source>
</reference>
<dbReference type="InterPro" id="IPR029058">
    <property type="entry name" value="AB_hydrolase_fold"/>
</dbReference>
<dbReference type="PANTHER" id="PTHR43798">
    <property type="entry name" value="MONOACYLGLYCEROL LIPASE"/>
    <property type="match status" value="1"/>
</dbReference>
<dbReference type="EMBL" id="BAABFO010000002">
    <property type="protein sequence ID" value="GAA4324532.1"/>
    <property type="molecule type" value="Genomic_DNA"/>
</dbReference>
<feature type="domain" description="AB hydrolase-1" evidence="1">
    <location>
        <begin position="28"/>
        <end position="151"/>
    </location>
</feature>
<protein>
    <recommendedName>
        <fullName evidence="1">AB hydrolase-1 domain-containing protein</fullName>
    </recommendedName>
</protein>
<name>A0ABP8GHH3_9BURK</name>
<comment type="caution">
    <text evidence="2">The sequence shown here is derived from an EMBL/GenBank/DDBJ whole genome shotgun (WGS) entry which is preliminary data.</text>
</comment>
<organism evidence="2 3">
    <name type="scientific">Pigmentiphaga soli</name>
    <dbReference type="NCBI Taxonomy" id="1007095"/>
    <lineage>
        <taxon>Bacteria</taxon>
        <taxon>Pseudomonadati</taxon>
        <taxon>Pseudomonadota</taxon>
        <taxon>Betaproteobacteria</taxon>
        <taxon>Burkholderiales</taxon>
        <taxon>Alcaligenaceae</taxon>
        <taxon>Pigmentiphaga</taxon>
    </lineage>
</organism>
<proteinExistence type="predicted"/>
<dbReference type="Pfam" id="PF00561">
    <property type="entry name" value="Abhydrolase_1"/>
    <property type="match status" value="1"/>
</dbReference>
<dbReference type="Gene3D" id="3.40.50.1820">
    <property type="entry name" value="alpha/beta hydrolase"/>
    <property type="match status" value="1"/>
</dbReference>
<dbReference type="RefSeq" id="WP_345246215.1">
    <property type="nucleotide sequence ID" value="NZ_BAABFO010000002.1"/>
</dbReference>
<evidence type="ECO:0000313" key="3">
    <source>
        <dbReference type="Proteomes" id="UP001501671"/>
    </source>
</evidence>
<keyword evidence="3" id="KW-1185">Reference proteome</keyword>
<dbReference type="PANTHER" id="PTHR43798:SF33">
    <property type="entry name" value="HYDROLASE, PUTATIVE (AFU_ORTHOLOGUE AFUA_2G14860)-RELATED"/>
    <property type="match status" value="1"/>
</dbReference>
<evidence type="ECO:0000313" key="2">
    <source>
        <dbReference type="EMBL" id="GAA4324532.1"/>
    </source>
</evidence>
<gene>
    <name evidence="2" type="ORF">GCM10023144_06150</name>
</gene>
<accession>A0ABP8GHH3</accession>
<dbReference type="InterPro" id="IPR000073">
    <property type="entry name" value="AB_hydrolase_1"/>
</dbReference>